<sequence>LLLVSKFFEHHPFSQEEVSSEGTTPVSELCPFLPPSDSTGSIYHTTVSPSKSIPIPTSFRTSEEDHRNQFGQRDRSSSAPNVHINTIEPVNIDDLIRDQGLQRSDGGKNHSSQQFMPLFYWLDLAFSFLRTGTESGQHVTSLTGHGTRRN</sequence>
<feature type="non-terminal residue" evidence="2">
    <location>
        <position position="1"/>
    </location>
</feature>
<keyword evidence="3" id="KW-1185">Reference proteome</keyword>
<feature type="region of interest" description="Disordered" evidence="1">
    <location>
        <begin position="43"/>
        <end position="83"/>
    </location>
</feature>
<feature type="compositionally biased region" description="Basic and acidic residues" evidence="1">
    <location>
        <begin position="61"/>
        <end position="76"/>
    </location>
</feature>
<organism evidence="2 3">
    <name type="scientific">Ilyodon furcidens</name>
    <name type="common">goldbreast splitfin</name>
    <dbReference type="NCBI Taxonomy" id="33524"/>
    <lineage>
        <taxon>Eukaryota</taxon>
        <taxon>Metazoa</taxon>
        <taxon>Chordata</taxon>
        <taxon>Craniata</taxon>
        <taxon>Vertebrata</taxon>
        <taxon>Euteleostomi</taxon>
        <taxon>Actinopterygii</taxon>
        <taxon>Neopterygii</taxon>
        <taxon>Teleostei</taxon>
        <taxon>Neoteleostei</taxon>
        <taxon>Acanthomorphata</taxon>
        <taxon>Ovalentaria</taxon>
        <taxon>Atherinomorphae</taxon>
        <taxon>Cyprinodontiformes</taxon>
        <taxon>Goodeidae</taxon>
        <taxon>Ilyodon</taxon>
    </lineage>
</organism>
<name>A0ABV0UN02_9TELE</name>
<evidence type="ECO:0000256" key="1">
    <source>
        <dbReference type="SAM" id="MobiDB-lite"/>
    </source>
</evidence>
<evidence type="ECO:0000313" key="2">
    <source>
        <dbReference type="EMBL" id="MEQ2245212.1"/>
    </source>
</evidence>
<accession>A0ABV0UN02</accession>
<reference evidence="2 3" key="1">
    <citation type="submission" date="2021-06" db="EMBL/GenBank/DDBJ databases">
        <authorList>
            <person name="Palmer J.M."/>
        </authorList>
    </citation>
    <scope>NUCLEOTIDE SEQUENCE [LARGE SCALE GENOMIC DNA]</scope>
    <source>
        <strain evidence="3">if_2019</strain>
        <tissue evidence="2">Muscle</tissue>
    </source>
</reference>
<protein>
    <submittedName>
        <fullName evidence="2">Uncharacterized protein</fullName>
    </submittedName>
</protein>
<evidence type="ECO:0000313" key="3">
    <source>
        <dbReference type="Proteomes" id="UP001482620"/>
    </source>
</evidence>
<gene>
    <name evidence="2" type="ORF">ILYODFUR_025276</name>
</gene>
<comment type="caution">
    <text evidence="2">The sequence shown here is derived from an EMBL/GenBank/DDBJ whole genome shotgun (WGS) entry which is preliminary data.</text>
</comment>
<dbReference type="Proteomes" id="UP001482620">
    <property type="component" value="Unassembled WGS sequence"/>
</dbReference>
<proteinExistence type="predicted"/>
<dbReference type="EMBL" id="JAHRIQ010072583">
    <property type="protein sequence ID" value="MEQ2245212.1"/>
    <property type="molecule type" value="Genomic_DNA"/>
</dbReference>